<reference evidence="2 3" key="1">
    <citation type="submission" date="2020-11" db="EMBL/GenBank/DDBJ databases">
        <title>Draft genome sequencing of a Lachnospiraceae strain isolated from anoxic soil subjected to BSD treatment.</title>
        <authorList>
            <person name="Uek A."/>
            <person name="Tonouchi A."/>
        </authorList>
    </citation>
    <scope>NUCLEOTIDE SEQUENCE [LARGE SCALE GENOMIC DNA]</scope>
    <source>
        <strain evidence="2 3">TB5</strain>
    </source>
</reference>
<keyword evidence="3" id="KW-1185">Reference proteome</keyword>
<evidence type="ECO:0000313" key="2">
    <source>
        <dbReference type="EMBL" id="BCN31795.1"/>
    </source>
</evidence>
<dbReference type="InterPro" id="IPR018656">
    <property type="entry name" value="DUF2087"/>
</dbReference>
<name>A0A7R7EMR2_9FIRM</name>
<protein>
    <recommendedName>
        <fullName evidence="1">DUF2087 domain-containing protein</fullName>
    </recommendedName>
</protein>
<feature type="domain" description="DUF2087" evidence="1">
    <location>
        <begin position="16"/>
        <end position="85"/>
    </location>
</feature>
<evidence type="ECO:0000259" key="1">
    <source>
        <dbReference type="Pfam" id="PF09860"/>
    </source>
</evidence>
<accession>A0A7R7EMR2</accession>
<sequence length="89" mass="10974">MNMKNIDNYIDKDGKIKIWPSKHESKYQILLYLVENFEYNHFYTEKEVNMIIKDHHTFGDFFLLRRELIEKKLLKRTDDGAKYWRVDSN</sequence>
<dbReference type="Proteomes" id="UP000595897">
    <property type="component" value="Chromosome"/>
</dbReference>
<evidence type="ECO:0000313" key="3">
    <source>
        <dbReference type="Proteomes" id="UP000595897"/>
    </source>
</evidence>
<dbReference type="EMBL" id="AP024169">
    <property type="protein sequence ID" value="BCN31795.1"/>
    <property type="molecule type" value="Genomic_DNA"/>
</dbReference>
<dbReference type="KEGG" id="ahb:bsdtb5_30900"/>
<dbReference type="AlphaFoldDB" id="A0A7R7EMR2"/>
<organism evidence="2 3">
    <name type="scientific">Anaeromicropila herbilytica</name>
    <dbReference type="NCBI Taxonomy" id="2785025"/>
    <lineage>
        <taxon>Bacteria</taxon>
        <taxon>Bacillati</taxon>
        <taxon>Bacillota</taxon>
        <taxon>Clostridia</taxon>
        <taxon>Lachnospirales</taxon>
        <taxon>Lachnospiraceae</taxon>
        <taxon>Anaeromicropila</taxon>
    </lineage>
</organism>
<gene>
    <name evidence="2" type="ORF">bsdtb5_30900</name>
</gene>
<dbReference type="Pfam" id="PF09860">
    <property type="entry name" value="DUF2087"/>
    <property type="match status" value="1"/>
</dbReference>
<proteinExistence type="predicted"/>